<name>A0A8X7UK99_BRACI</name>
<accession>A0A8X7UK99</accession>
<feature type="region of interest" description="Disordered" evidence="1">
    <location>
        <begin position="38"/>
        <end position="75"/>
    </location>
</feature>
<proteinExistence type="predicted"/>
<dbReference type="EMBL" id="JAAMPC010000011">
    <property type="protein sequence ID" value="KAG2280666.1"/>
    <property type="molecule type" value="Genomic_DNA"/>
</dbReference>
<evidence type="ECO:0000313" key="2">
    <source>
        <dbReference type="EMBL" id="KAG2280666.1"/>
    </source>
</evidence>
<dbReference type="AlphaFoldDB" id="A0A8X7UK99"/>
<organism evidence="2 3">
    <name type="scientific">Brassica carinata</name>
    <name type="common">Ethiopian mustard</name>
    <name type="synonym">Abyssinian cabbage</name>
    <dbReference type="NCBI Taxonomy" id="52824"/>
    <lineage>
        <taxon>Eukaryota</taxon>
        <taxon>Viridiplantae</taxon>
        <taxon>Streptophyta</taxon>
        <taxon>Embryophyta</taxon>
        <taxon>Tracheophyta</taxon>
        <taxon>Spermatophyta</taxon>
        <taxon>Magnoliopsida</taxon>
        <taxon>eudicotyledons</taxon>
        <taxon>Gunneridae</taxon>
        <taxon>Pentapetalae</taxon>
        <taxon>rosids</taxon>
        <taxon>malvids</taxon>
        <taxon>Brassicales</taxon>
        <taxon>Brassicaceae</taxon>
        <taxon>Brassiceae</taxon>
        <taxon>Brassica</taxon>
    </lineage>
</organism>
<keyword evidence="3" id="KW-1185">Reference proteome</keyword>
<protein>
    <submittedName>
        <fullName evidence="2">Uncharacterized protein</fullName>
    </submittedName>
</protein>
<dbReference type="OrthoDB" id="45797at2759"/>
<evidence type="ECO:0000313" key="3">
    <source>
        <dbReference type="Proteomes" id="UP000886595"/>
    </source>
</evidence>
<reference evidence="2 3" key="1">
    <citation type="submission" date="2020-02" db="EMBL/GenBank/DDBJ databases">
        <authorList>
            <person name="Ma Q."/>
            <person name="Huang Y."/>
            <person name="Song X."/>
            <person name="Pei D."/>
        </authorList>
    </citation>
    <scope>NUCLEOTIDE SEQUENCE [LARGE SCALE GENOMIC DNA]</scope>
    <source>
        <strain evidence="2">Sxm20200214</strain>
        <tissue evidence="2">Leaf</tissue>
    </source>
</reference>
<sequence length="75" mass="7864">MLPAVTAITILLATSFPDFFNSLAPSAETISLPLMQEAEEEAPVATKKKEVEEEAPAVATKEEEAPAATSTSTVT</sequence>
<comment type="caution">
    <text evidence="2">The sequence shown here is derived from an EMBL/GenBank/DDBJ whole genome shotgun (WGS) entry which is preliminary data.</text>
</comment>
<evidence type="ECO:0000256" key="1">
    <source>
        <dbReference type="SAM" id="MobiDB-lite"/>
    </source>
</evidence>
<gene>
    <name evidence="2" type="ORF">Bca52824_051886</name>
</gene>
<dbReference type="Proteomes" id="UP000886595">
    <property type="component" value="Unassembled WGS sequence"/>
</dbReference>